<organism evidence="2 3">
    <name type="scientific">Fusarium pseudoanthophilum</name>
    <dbReference type="NCBI Taxonomy" id="48495"/>
    <lineage>
        <taxon>Eukaryota</taxon>
        <taxon>Fungi</taxon>
        <taxon>Dikarya</taxon>
        <taxon>Ascomycota</taxon>
        <taxon>Pezizomycotina</taxon>
        <taxon>Sordariomycetes</taxon>
        <taxon>Hypocreomycetidae</taxon>
        <taxon>Hypocreales</taxon>
        <taxon>Nectriaceae</taxon>
        <taxon>Fusarium</taxon>
        <taxon>Fusarium fujikuroi species complex</taxon>
    </lineage>
</organism>
<feature type="compositionally biased region" description="Polar residues" evidence="1">
    <location>
        <begin position="18"/>
        <end position="27"/>
    </location>
</feature>
<evidence type="ECO:0000313" key="3">
    <source>
        <dbReference type="Proteomes" id="UP000544095"/>
    </source>
</evidence>
<dbReference type="EMBL" id="JAAOAR010000061">
    <property type="protein sequence ID" value="KAF5604466.1"/>
    <property type="molecule type" value="Genomic_DNA"/>
</dbReference>
<proteinExistence type="predicted"/>
<accession>A0A8H5PWD6</accession>
<dbReference type="AlphaFoldDB" id="A0A8H5PWD6"/>
<feature type="compositionally biased region" description="Polar residues" evidence="1">
    <location>
        <begin position="1"/>
        <end position="10"/>
    </location>
</feature>
<feature type="region of interest" description="Disordered" evidence="1">
    <location>
        <begin position="1"/>
        <end position="83"/>
    </location>
</feature>
<protein>
    <submittedName>
        <fullName evidence="2">Uncharacterized protein</fullName>
    </submittedName>
</protein>
<feature type="region of interest" description="Disordered" evidence="1">
    <location>
        <begin position="601"/>
        <end position="620"/>
    </location>
</feature>
<evidence type="ECO:0000313" key="2">
    <source>
        <dbReference type="EMBL" id="KAF5604466.1"/>
    </source>
</evidence>
<feature type="compositionally biased region" description="Pro residues" evidence="1">
    <location>
        <begin position="31"/>
        <end position="45"/>
    </location>
</feature>
<gene>
    <name evidence="2" type="ORF">FPANT_1515</name>
</gene>
<dbReference type="Proteomes" id="UP000544095">
    <property type="component" value="Unassembled WGS sequence"/>
</dbReference>
<name>A0A8H5PWD6_9HYPO</name>
<comment type="caution">
    <text evidence="2">The sequence shown here is derived from an EMBL/GenBank/DDBJ whole genome shotgun (WGS) entry which is preliminary data.</text>
</comment>
<keyword evidence="3" id="KW-1185">Reference proteome</keyword>
<reference evidence="2 3" key="1">
    <citation type="submission" date="2020-05" db="EMBL/GenBank/DDBJ databases">
        <title>Identification and distribution of gene clusters putatively required for synthesis of sphingolipid metabolism inhibitors in phylogenetically diverse species of the filamentous fungus Fusarium.</title>
        <authorList>
            <person name="Kim H.-S."/>
            <person name="Busman M."/>
            <person name="Brown D.W."/>
            <person name="Divon H."/>
            <person name="Uhlig S."/>
            <person name="Proctor R.H."/>
        </authorList>
    </citation>
    <scope>NUCLEOTIDE SEQUENCE [LARGE SCALE GENOMIC DNA]</scope>
    <source>
        <strain evidence="2 3">NRRL 25211</strain>
    </source>
</reference>
<evidence type="ECO:0000256" key="1">
    <source>
        <dbReference type="SAM" id="MobiDB-lite"/>
    </source>
</evidence>
<sequence>MSQKGKNGNIMSFFKPVTKSQTPKASRTSTPNPPNPPSSPQPPSSPSEQKLATPVKKTATIPRDFEIKDSDEEDDIGASSDDSLEDLSAILGRGRPGKTAGTPLHNPFTTPRAKRTAVEFPASPLAIMSKHKFDLKALAKDARQDDATHASALKIKAFSTVEQHDQQMTTDEMSRDAMEGIVKNNTGQDAQKVMRAVQRSAPGHSQLRYCFFREGYTIPSPTAAPKKFNKGPWRLLTQGDYQTREQHLVSGLPLTILQMLGELPDELFEWILTEVCSQKSTLVRREYCNLLSSCPEAVARIVTPRRLEELFHRFGASSELEQQDSQLNLLKPSAEPYEGRDWSSISSFLSLLTAISPYMSQESVVYASRTLLRMSMDKFLIYEIDLLVTYETSIHALLEAIPQPGWDTFCSETCTQLHTLVKEQFVRTNALACLPISKARSHELRRRLAVVFLFNDPSLGRYHPDDVVTIRGVIALLDHEDFFVGPKTDFALLQANIILINIVVDDGSFTPSADPEKEKQFNSDVDELAVRLREIWRKINDAGMKLARTEAKSVIEWVQQRLAHSVRTRRKAKKSIFDLPGQKEDPFLPKQQNYMKSFLKKAPQSVPDPVAEPSPTESEDVFHEAVDADTIVVKVK</sequence>